<dbReference type="eggNOG" id="COG1284">
    <property type="taxonomic scope" value="Bacteria"/>
</dbReference>
<dbReference type="CDD" id="cd16380">
    <property type="entry name" value="YitT_C"/>
    <property type="match status" value="1"/>
</dbReference>
<proteinExistence type="predicted"/>
<dbReference type="Pfam" id="PF02588">
    <property type="entry name" value="YitT_membrane"/>
    <property type="match status" value="1"/>
</dbReference>
<dbReference type="InterPro" id="IPR019264">
    <property type="entry name" value="DUF2179"/>
</dbReference>
<feature type="transmembrane region" description="Helical" evidence="6">
    <location>
        <begin position="48"/>
        <end position="65"/>
    </location>
</feature>
<dbReference type="InterPro" id="IPR051461">
    <property type="entry name" value="UPF0750_membrane"/>
</dbReference>
<dbReference type="PIRSF" id="PIRSF006483">
    <property type="entry name" value="Membrane_protein_YitT"/>
    <property type="match status" value="1"/>
</dbReference>
<dbReference type="Proteomes" id="UP000000212">
    <property type="component" value="Chromosome"/>
</dbReference>
<dbReference type="KEGG" id="cml:BN424_1505"/>
<sequence>MYFFAAITNAIALNNFLIPARVYGAGLNGVSQLLSSFLFDFSHIEISTGLLIMLFNIPIALLGWYKVGRDFTLFSFLTVALMSIFSMILPIQEVTNDPIMNAIVGGVISGVGVGLSLKYGFSTGGMDIVSMVLAKTTGRSIGTLMFGINFIVISLAGFAYGWEYALYTLLSIYVLTKVVDTIHTSHQKVTAMIVTQHSAEMTTAIKEKLIRGITLLPAKGGFSGADSSVLMVVVTRYELYDLEQAVKETDPFAFVNILQTNRVIGEFWDSDRQKSHREETKRSQENR</sequence>
<dbReference type="GO" id="GO:0005886">
    <property type="term" value="C:plasma membrane"/>
    <property type="evidence" value="ECO:0007669"/>
    <property type="project" value="UniProtKB-SubCell"/>
</dbReference>
<organism evidence="8 9">
    <name type="scientific">Carnobacterium maltaromaticum LMA28</name>
    <dbReference type="NCBI Taxonomy" id="1234679"/>
    <lineage>
        <taxon>Bacteria</taxon>
        <taxon>Bacillati</taxon>
        <taxon>Bacillota</taxon>
        <taxon>Bacilli</taxon>
        <taxon>Lactobacillales</taxon>
        <taxon>Carnobacteriaceae</taxon>
        <taxon>Carnobacterium</taxon>
    </lineage>
</organism>
<dbReference type="InterPro" id="IPR015867">
    <property type="entry name" value="N-reg_PII/ATP_PRibTrfase_C"/>
</dbReference>
<evidence type="ECO:0000259" key="7">
    <source>
        <dbReference type="Pfam" id="PF10035"/>
    </source>
</evidence>
<keyword evidence="2" id="KW-1003">Cell membrane</keyword>
<dbReference type="HOGENOM" id="CLU_063199_1_0_9"/>
<evidence type="ECO:0000256" key="5">
    <source>
        <dbReference type="ARBA" id="ARBA00023136"/>
    </source>
</evidence>
<accession>K8EQY1</accession>
<feature type="transmembrane region" description="Helical" evidence="6">
    <location>
        <begin position="141"/>
        <end position="162"/>
    </location>
</feature>
<dbReference type="Gene3D" id="3.30.70.120">
    <property type="match status" value="1"/>
</dbReference>
<keyword evidence="3 6" id="KW-0812">Transmembrane</keyword>
<dbReference type="PANTHER" id="PTHR33545">
    <property type="entry name" value="UPF0750 MEMBRANE PROTEIN YITT-RELATED"/>
    <property type="match status" value="1"/>
</dbReference>
<evidence type="ECO:0000256" key="1">
    <source>
        <dbReference type="ARBA" id="ARBA00004651"/>
    </source>
</evidence>
<dbReference type="Pfam" id="PF10035">
    <property type="entry name" value="DUF2179"/>
    <property type="match status" value="1"/>
</dbReference>
<feature type="domain" description="DUF2179" evidence="7">
    <location>
        <begin position="211"/>
        <end position="265"/>
    </location>
</feature>
<dbReference type="AlphaFoldDB" id="K8EQY1"/>
<feature type="transmembrane region" description="Helical" evidence="6">
    <location>
        <begin position="72"/>
        <end position="92"/>
    </location>
</feature>
<comment type="subcellular location">
    <subcellularLocation>
        <location evidence="1">Cell membrane</location>
        <topology evidence="1">Multi-pass membrane protein</topology>
    </subcellularLocation>
</comment>
<keyword evidence="4 6" id="KW-1133">Transmembrane helix</keyword>
<dbReference type="InterPro" id="IPR003740">
    <property type="entry name" value="YitT"/>
</dbReference>
<gene>
    <name evidence="8" type="primary">yitT</name>
    <name evidence="8" type="ORF">BN424_1505</name>
</gene>
<evidence type="ECO:0000256" key="2">
    <source>
        <dbReference type="ARBA" id="ARBA00022475"/>
    </source>
</evidence>
<dbReference type="RefSeq" id="WP_015076226.1">
    <property type="nucleotide sequence ID" value="NC_019425.2"/>
</dbReference>
<evidence type="ECO:0000256" key="4">
    <source>
        <dbReference type="ARBA" id="ARBA00022989"/>
    </source>
</evidence>
<feature type="transmembrane region" description="Helical" evidence="6">
    <location>
        <begin position="98"/>
        <end position="121"/>
    </location>
</feature>
<evidence type="ECO:0000256" key="6">
    <source>
        <dbReference type="SAM" id="Phobius"/>
    </source>
</evidence>
<dbReference type="EMBL" id="HE999757">
    <property type="protein sequence ID" value="CCO10946.2"/>
    <property type="molecule type" value="Genomic_DNA"/>
</dbReference>
<evidence type="ECO:0000313" key="9">
    <source>
        <dbReference type="Proteomes" id="UP000000212"/>
    </source>
</evidence>
<evidence type="ECO:0000256" key="3">
    <source>
        <dbReference type="ARBA" id="ARBA00022692"/>
    </source>
</evidence>
<reference evidence="9" key="1">
    <citation type="journal article" date="2013" name="Genome Announc.">
        <title>Complete Chromosome Sequence of Carnobacterium maltaromaticum LMA 28.</title>
        <authorList>
            <person name="Cailliez-Grimal C."/>
            <person name="Chaillou S."/>
            <person name="Anba-Mondoloni J."/>
            <person name="Loux V."/>
            <person name="Afzal M.I."/>
            <person name="Rahman A."/>
            <person name="Kergourlay G."/>
            <person name="Champomier-Verges M.C."/>
            <person name="Zagorec M."/>
            <person name="Dalgaard P."/>
            <person name="Leisner J.J."/>
            <person name="Prevost H."/>
            <person name="Revol-Junelles A.M."/>
            <person name="Borges F."/>
        </authorList>
    </citation>
    <scope>NUCLEOTIDE SEQUENCE</scope>
    <source>
        <strain evidence="9">LMA28</strain>
    </source>
</reference>
<name>K8EQY1_CARML</name>
<protein>
    <recommendedName>
        <fullName evidence="7">DUF2179 domain-containing protein</fullName>
    </recommendedName>
</protein>
<evidence type="ECO:0000313" key="8">
    <source>
        <dbReference type="EMBL" id="CCO10946.2"/>
    </source>
</evidence>
<dbReference type="PANTHER" id="PTHR33545:SF5">
    <property type="entry name" value="UPF0750 MEMBRANE PROTEIN YITT"/>
    <property type="match status" value="1"/>
</dbReference>
<keyword evidence="5 6" id="KW-0472">Membrane</keyword>
<keyword evidence="9" id="KW-1185">Reference proteome</keyword>